<dbReference type="Proteomes" id="UP000298180">
    <property type="component" value="Unassembled WGS sequence"/>
</dbReference>
<evidence type="ECO:0000313" key="2">
    <source>
        <dbReference type="EMBL" id="TFZ02718.1"/>
    </source>
</evidence>
<dbReference type="EMBL" id="SMLM01000002">
    <property type="protein sequence ID" value="TFZ02718.1"/>
    <property type="molecule type" value="Genomic_DNA"/>
</dbReference>
<dbReference type="SUPFAM" id="SSF50129">
    <property type="entry name" value="GroES-like"/>
    <property type="match status" value="1"/>
</dbReference>
<name>A0A4Z0BWT8_9BURK</name>
<sequence length="329" mass="34926">MRAVLARRHGPPETLVVEDLPPLSPSAGEVVVYVHASAVNFPDTLIIEDKYQIRPPLPFSPGSEVAGTVKAVGEGVSGFAPGDRVIAACRWGGYAEEVVTTPDRLVPIPAGVAMDVAASLLVTYGTTHYALQDRARLRPGETLLVLGAAGGTGLSAIELGKLMGARVIAAASSEEKLALCRERGADDTILYTPQNLKDEIRKVTDGRGVDVVYDPVGGDYAEPALRGMAWGGRYLVIGFTAGIPKLPLNLPLLKGCSIVGVFYGAFARAEPQRYAQLRQELVGWLAQGRIRPAITARYPLEQAVDALKVVAARKAIGKIVLTTRLGRGE</sequence>
<dbReference type="CDD" id="cd08241">
    <property type="entry name" value="QOR1"/>
    <property type="match status" value="1"/>
</dbReference>
<proteinExistence type="predicted"/>
<dbReference type="InterPro" id="IPR020843">
    <property type="entry name" value="ER"/>
</dbReference>
<feature type="domain" description="Enoyl reductase (ER)" evidence="1">
    <location>
        <begin position="10"/>
        <end position="321"/>
    </location>
</feature>
<reference evidence="2 3" key="1">
    <citation type="submission" date="2019-03" db="EMBL/GenBank/DDBJ databases">
        <title>Ramlibacter henchirensis DSM 14656, whole genome shotgun sequence.</title>
        <authorList>
            <person name="Zhang X."/>
            <person name="Feng G."/>
            <person name="Zhu H."/>
        </authorList>
    </citation>
    <scope>NUCLEOTIDE SEQUENCE [LARGE SCALE GENOMIC DNA]</scope>
    <source>
        <strain evidence="2 3">DSM 14656</strain>
    </source>
</reference>
<dbReference type="Pfam" id="PF08240">
    <property type="entry name" value="ADH_N"/>
    <property type="match status" value="1"/>
</dbReference>
<evidence type="ECO:0000259" key="1">
    <source>
        <dbReference type="SMART" id="SM00829"/>
    </source>
</evidence>
<protein>
    <submittedName>
        <fullName evidence="2">NADPH:quinone oxidoreductase family protein</fullName>
    </submittedName>
</protein>
<gene>
    <name evidence="2" type="ORF">EZ313_15845</name>
</gene>
<dbReference type="InterPro" id="IPR051397">
    <property type="entry name" value="Zn-ADH-like_protein"/>
</dbReference>
<dbReference type="PANTHER" id="PTHR43677">
    <property type="entry name" value="SHORT-CHAIN DEHYDROGENASE/REDUCTASE"/>
    <property type="match status" value="1"/>
</dbReference>
<comment type="caution">
    <text evidence="2">The sequence shown here is derived from an EMBL/GenBank/DDBJ whole genome shotgun (WGS) entry which is preliminary data.</text>
</comment>
<dbReference type="InterPro" id="IPR013149">
    <property type="entry name" value="ADH-like_C"/>
</dbReference>
<accession>A0A4Z0BWT8</accession>
<dbReference type="SUPFAM" id="SSF51735">
    <property type="entry name" value="NAD(P)-binding Rossmann-fold domains"/>
    <property type="match status" value="1"/>
</dbReference>
<dbReference type="PANTHER" id="PTHR43677:SF4">
    <property type="entry name" value="QUINONE OXIDOREDUCTASE-LIKE PROTEIN 2"/>
    <property type="match status" value="1"/>
</dbReference>
<keyword evidence="3" id="KW-1185">Reference proteome</keyword>
<evidence type="ECO:0000313" key="3">
    <source>
        <dbReference type="Proteomes" id="UP000298180"/>
    </source>
</evidence>
<dbReference type="Gene3D" id="3.90.180.10">
    <property type="entry name" value="Medium-chain alcohol dehydrogenases, catalytic domain"/>
    <property type="match status" value="1"/>
</dbReference>
<dbReference type="InterPro" id="IPR013154">
    <property type="entry name" value="ADH-like_N"/>
</dbReference>
<dbReference type="InterPro" id="IPR011032">
    <property type="entry name" value="GroES-like_sf"/>
</dbReference>
<dbReference type="SMART" id="SM00829">
    <property type="entry name" value="PKS_ER"/>
    <property type="match status" value="1"/>
</dbReference>
<dbReference type="InterPro" id="IPR036291">
    <property type="entry name" value="NAD(P)-bd_dom_sf"/>
</dbReference>
<dbReference type="RefSeq" id="WP_135264243.1">
    <property type="nucleotide sequence ID" value="NZ_SMLM01000002.1"/>
</dbReference>
<dbReference type="GO" id="GO:0016491">
    <property type="term" value="F:oxidoreductase activity"/>
    <property type="evidence" value="ECO:0007669"/>
    <property type="project" value="InterPro"/>
</dbReference>
<dbReference type="Gene3D" id="3.40.50.720">
    <property type="entry name" value="NAD(P)-binding Rossmann-like Domain"/>
    <property type="match status" value="1"/>
</dbReference>
<organism evidence="2 3">
    <name type="scientific">Ramlibacter henchirensis</name>
    <dbReference type="NCBI Taxonomy" id="204072"/>
    <lineage>
        <taxon>Bacteria</taxon>
        <taxon>Pseudomonadati</taxon>
        <taxon>Pseudomonadota</taxon>
        <taxon>Betaproteobacteria</taxon>
        <taxon>Burkholderiales</taxon>
        <taxon>Comamonadaceae</taxon>
        <taxon>Ramlibacter</taxon>
    </lineage>
</organism>
<dbReference type="AlphaFoldDB" id="A0A4Z0BWT8"/>
<dbReference type="Pfam" id="PF00107">
    <property type="entry name" value="ADH_zinc_N"/>
    <property type="match status" value="1"/>
</dbReference>
<dbReference type="OrthoDB" id="4190732at2"/>